<feature type="region of interest" description="Disordered" evidence="1">
    <location>
        <begin position="210"/>
        <end position="247"/>
    </location>
</feature>
<gene>
    <name evidence="3" type="primary">dnaJ_0</name>
    <name evidence="3" type="ORF">LAWI1_G006185</name>
</gene>
<dbReference type="GO" id="GO:0042026">
    <property type="term" value="P:protein refolding"/>
    <property type="evidence" value="ECO:0007669"/>
    <property type="project" value="TreeGrafter"/>
</dbReference>
<protein>
    <submittedName>
        <fullName evidence="3">Chaperone protein DnaJ</fullName>
    </submittedName>
</protein>
<dbReference type="InterPro" id="IPR001623">
    <property type="entry name" value="DnaJ_domain"/>
</dbReference>
<feature type="region of interest" description="Disordered" evidence="1">
    <location>
        <begin position="263"/>
        <end position="390"/>
    </location>
</feature>
<dbReference type="EMBL" id="QGML01001080">
    <property type="protein sequence ID" value="TVY89832.1"/>
    <property type="molecule type" value="Genomic_DNA"/>
</dbReference>
<dbReference type="PRINTS" id="PR00625">
    <property type="entry name" value="JDOMAIN"/>
</dbReference>
<dbReference type="PROSITE" id="PS00636">
    <property type="entry name" value="DNAJ_1"/>
    <property type="match status" value="1"/>
</dbReference>
<dbReference type="GO" id="GO:0005737">
    <property type="term" value="C:cytoplasm"/>
    <property type="evidence" value="ECO:0007669"/>
    <property type="project" value="TreeGrafter"/>
</dbReference>
<feature type="non-terminal residue" evidence="3">
    <location>
        <position position="390"/>
    </location>
</feature>
<dbReference type="SMART" id="SM00271">
    <property type="entry name" value="DnaJ"/>
    <property type="match status" value="1"/>
</dbReference>
<dbReference type="InterPro" id="IPR018253">
    <property type="entry name" value="DnaJ_domain_CS"/>
</dbReference>
<proteinExistence type="predicted"/>
<feature type="compositionally biased region" description="Polar residues" evidence="1">
    <location>
        <begin position="76"/>
        <end position="95"/>
    </location>
</feature>
<feature type="region of interest" description="Disordered" evidence="1">
    <location>
        <begin position="72"/>
        <end position="140"/>
    </location>
</feature>
<evidence type="ECO:0000259" key="2">
    <source>
        <dbReference type="PROSITE" id="PS50076"/>
    </source>
</evidence>
<feature type="compositionally biased region" description="Basic and acidic residues" evidence="1">
    <location>
        <begin position="127"/>
        <end position="139"/>
    </location>
</feature>
<organism evidence="3 4">
    <name type="scientific">Lachnellula willkommii</name>
    <dbReference type="NCBI Taxonomy" id="215461"/>
    <lineage>
        <taxon>Eukaryota</taxon>
        <taxon>Fungi</taxon>
        <taxon>Dikarya</taxon>
        <taxon>Ascomycota</taxon>
        <taxon>Pezizomycotina</taxon>
        <taxon>Leotiomycetes</taxon>
        <taxon>Helotiales</taxon>
        <taxon>Lachnaceae</taxon>
        <taxon>Lachnellula</taxon>
    </lineage>
</organism>
<evidence type="ECO:0000313" key="4">
    <source>
        <dbReference type="Proteomes" id="UP000315522"/>
    </source>
</evidence>
<evidence type="ECO:0000256" key="1">
    <source>
        <dbReference type="SAM" id="MobiDB-lite"/>
    </source>
</evidence>
<feature type="domain" description="J" evidence="2">
    <location>
        <begin position="9"/>
        <end position="73"/>
    </location>
</feature>
<dbReference type="Gene3D" id="1.10.287.110">
    <property type="entry name" value="DnaJ domain"/>
    <property type="match status" value="1"/>
</dbReference>
<comment type="caution">
    <text evidence="3">The sequence shown here is derived from an EMBL/GenBank/DDBJ whole genome shotgun (WGS) entry which is preliminary data.</text>
</comment>
<dbReference type="PANTHER" id="PTHR43096">
    <property type="entry name" value="DNAJ HOMOLOG 1, MITOCHONDRIAL-RELATED"/>
    <property type="match status" value="1"/>
</dbReference>
<accession>A0A559MA46</accession>
<dbReference type="PROSITE" id="PS50076">
    <property type="entry name" value="DNAJ_2"/>
    <property type="match status" value="1"/>
</dbReference>
<name>A0A559MA46_9HELO</name>
<dbReference type="PANTHER" id="PTHR43096:SF10">
    <property type="entry name" value="CHAPERONE PROTEIN DNAJ A6, CHLOROPLASTIC"/>
    <property type="match status" value="1"/>
</dbReference>
<dbReference type="GO" id="GO:0051082">
    <property type="term" value="F:unfolded protein binding"/>
    <property type="evidence" value="ECO:0007669"/>
    <property type="project" value="TreeGrafter"/>
</dbReference>
<dbReference type="SUPFAM" id="SSF46565">
    <property type="entry name" value="Chaperone J-domain"/>
    <property type="match status" value="1"/>
</dbReference>
<feature type="compositionally biased region" description="Pro residues" evidence="1">
    <location>
        <begin position="109"/>
        <end position="121"/>
    </location>
</feature>
<reference evidence="3 4" key="1">
    <citation type="submission" date="2018-05" db="EMBL/GenBank/DDBJ databases">
        <title>Genome sequencing and assembly of the regulated plant pathogen Lachnellula willkommii and related sister species for the development of diagnostic species identification markers.</title>
        <authorList>
            <person name="Giroux E."/>
            <person name="Bilodeau G."/>
        </authorList>
    </citation>
    <scope>NUCLEOTIDE SEQUENCE [LARGE SCALE GENOMIC DNA]</scope>
    <source>
        <strain evidence="3 4">CBS 172.35</strain>
    </source>
</reference>
<dbReference type="AlphaFoldDB" id="A0A559MA46"/>
<evidence type="ECO:0000313" key="3">
    <source>
        <dbReference type="EMBL" id="TVY89832.1"/>
    </source>
</evidence>
<dbReference type="Proteomes" id="UP000315522">
    <property type="component" value="Unassembled WGS sequence"/>
</dbReference>
<feature type="compositionally biased region" description="Basic and acidic residues" evidence="1">
    <location>
        <begin position="213"/>
        <end position="247"/>
    </location>
</feature>
<feature type="compositionally biased region" description="Low complexity" evidence="1">
    <location>
        <begin position="359"/>
        <end position="373"/>
    </location>
</feature>
<dbReference type="Pfam" id="PF00226">
    <property type="entry name" value="DnaJ"/>
    <property type="match status" value="1"/>
</dbReference>
<dbReference type="CDD" id="cd06257">
    <property type="entry name" value="DnaJ"/>
    <property type="match status" value="1"/>
</dbReference>
<dbReference type="InterPro" id="IPR036869">
    <property type="entry name" value="J_dom_sf"/>
</dbReference>
<keyword evidence="4" id="KW-1185">Reference proteome</keyword>
<feature type="compositionally biased region" description="Basic and acidic residues" evidence="1">
    <location>
        <begin position="290"/>
        <end position="340"/>
    </location>
</feature>
<sequence>MAPTTIPDDYYAILEVAPTATPETITKSYRRLALLRHPDKNPSSDATKVFQLLNNSYEILMDESKRREYDRIYPQITKTRLRTTQQTPRKPSTKSFPVRPKTRPAATPQTPPNPPQEPGPTPFTSEPKNEPTSEAKDLSALKAIFMRKQERASRFAKEQKECQDVIREINKRIRQLQNAIRELDIRRKAEEAEKLDETVNGWSAWLISPFGKKPAETEEEKQQKTRERIERLNTRTSKEKSLQKKELELKDKKKALALLREKFVAANSQDDDIRREVVRGASQQQKRQRKAAEDRGKAEDARTKQERGRKEKARAKEEAEEKSNSEQTRKDEAKKLREDFQSNSTEPKTPNDHAGSEDTTQSSASASTSRSARGLCSHDGCWLKIEGRMA</sequence>